<dbReference type="GO" id="GO:0003677">
    <property type="term" value="F:DNA binding"/>
    <property type="evidence" value="ECO:0007669"/>
    <property type="project" value="InterPro"/>
</dbReference>
<reference evidence="5" key="1">
    <citation type="submission" date="2018-05" db="EMBL/GenBank/DDBJ databases">
        <authorList>
            <person name="Lanie J.A."/>
            <person name="Ng W.-L."/>
            <person name="Kazmierczak K.M."/>
            <person name="Andrzejewski T.M."/>
            <person name="Davidsen T.M."/>
            <person name="Wayne K.J."/>
            <person name="Tettelin H."/>
            <person name="Glass J.I."/>
            <person name="Rusch D."/>
            <person name="Podicherti R."/>
            <person name="Tsui H.-C.T."/>
            <person name="Winkler M.E."/>
        </authorList>
    </citation>
    <scope>NUCLEOTIDE SEQUENCE</scope>
</reference>
<dbReference type="InterPro" id="IPR032423">
    <property type="entry name" value="AAA_assoc_2"/>
</dbReference>
<dbReference type="FunFam" id="1.20.272.10:FF:000001">
    <property type="entry name" value="Putative AAA family ATPase"/>
    <property type="match status" value="1"/>
</dbReference>
<dbReference type="Pfam" id="PF16193">
    <property type="entry name" value="AAA_assoc_2"/>
    <property type="match status" value="1"/>
</dbReference>
<dbReference type="SMART" id="SM00382">
    <property type="entry name" value="AAA"/>
    <property type="match status" value="1"/>
</dbReference>
<dbReference type="GO" id="GO:0005524">
    <property type="term" value="F:ATP binding"/>
    <property type="evidence" value="ECO:0007669"/>
    <property type="project" value="UniProtKB-KW"/>
</dbReference>
<dbReference type="EMBL" id="UINC01050289">
    <property type="protein sequence ID" value="SVB63067.1"/>
    <property type="molecule type" value="Genomic_DNA"/>
</dbReference>
<dbReference type="GO" id="GO:0016887">
    <property type="term" value="F:ATP hydrolysis activity"/>
    <property type="evidence" value="ECO:0007669"/>
    <property type="project" value="InterPro"/>
</dbReference>
<proteinExistence type="inferred from homology"/>
<evidence type="ECO:0000256" key="3">
    <source>
        <dbReference type="ARBA" id="ARBA00022840"/>
    </source>
</evidence>
<keyword evidence="2" id="KW-0547">Nucleotide-binding</keyword>
<dbReference type="Pfam" id="PF00004">
    <property type="entry name" value="AAA"/>
    <property type="match status" value="1"/>
</dbReference>
<dbReference type="GO" id="GO:0006261">
    <property type="term" value="P:DNA-templated DNA replication"/>
    <property type="evidence" value="ECO:0007669"/>
    <property type="project" value="TreeGrafter"/>
</dbReference>
<organism evidence="5">
    <name type="scientific">marine metagenome</name>
    <dbReference type="NCBI Taxonomy" id="408172"/>
    <lineage>
        <taxon>unclassified sequences</taxon>
        <taxon>metagenomes</taxon>
        <taxon>ecological metagenomes</taxon>
    </lineage>
</organism>
<dbReference type="InterPro" id="IPR051314">
    <property type="entry name" value="AAA_ATPase_RarA/MGS1/WRNIP1"/>
</dbReference>
<dbReference type="SUPFAM" id="SSF48019">
    <property type="entry name" value="post-AAA+ oligomerization domain-like"/>
    <property type="match status" value="1"/>
</dbReference>
<dbReference type="Gene3D" id="1.10.8.60">
    <property type="match status" value="1"/>
</dbReference>
<dbReference type="InterPro" id="IPR003593">
    <property type="entry name" value="AAA+_ATPase"/>
</dbReference>
<accession>A0A382FLS7</accession>
<dbReference type="Gene3D" id="3.40.50.300">
    <property type="entry name" value="P-loop containing nucleotide triphosphate hydrolases"/>
    <property type="match status" value="1"/>
</dbReference>
<dbReference type="Gene3D" id="1.20.272.10">
    <property type="match status" value="1"/>
</dbReference>
<dbReference type="PANTHER" id="PTHR13779:SF7">
    <property type="entry name" value="ATPASE WRNIP1"/>
    <property type="match status" value="1"/>
</dbReference>
<dbReference type="InterPro" id="IPR008921">
    <property type="entry name" value="DNA_pol3_clamp-load_cplx_C"/>
</dbReference>
<dbReference type="CDD" id="cd00009">
    <property type="entry name" value="AAA"/>
    <property type="match status" value="1"/>
</dbReference>
<sequence>MKDFLGQEHLMKQGEILINLIKNKTIPSMIFWGPPGTGKTTLAQLIAEEVGMNFRSMSAVSAGLSDIRKISDEVINNRTRANNNKTILFLDEIHRFSKSQQDTLLPLVENGVIVLIGATTENPGFSIINPLISRVKIFRFTPHSSDSIKSLINKALSDKEISISIEKIILNDDVLDLIINGSNGDARKALDTLELSIMSTISKKNEKKIEAPTVKILLENQNIYDKNSSNHYNNISAFIKSIRGSDPNAAIYYLARMLKNGEDPVFIARRLIISASEDVGLANPNAMIIANAAFDAVSKIGMPEARIPLANATIYLALCDKSNSSYKAINSAL</sequence>
<dbReference type="InterPro" id="IPR027417">
    <property type="entry name" value="P-loop_NTPase"/>
</dbReference>
<dbReference type="GO" id="GO:0000731">
    <property type="term" value="P:DNA synthesis involved in DNA repair"/>
    <property type="evidence" value="ECO:0007669"/>
    <property type="project" value="TreeGrafter"/>
</dbReference>
<comment type="similarity">
    <text evidence="1">Belongs to the AAA ATPase family. RarA/MGS1/WRNIP1 subfamily.</text>
</comment>
<dbReference type="Pfam" id="PF12002">
    <property type="entry name" value="MgsA_C"/>
    <property type="match status" value="1"/>
</dbReference>
<evidence type="ECO:0000256" key="1">
    <source>
        <dbReference type="ARBA" id="ARBA00008959"/>
    </source>
</evidence>
<dbReference type="CDD" id="cd18139">
    <property type="entry name" value="HLD_clamp_RarA"/>
    <property type="match status" value="1"/>
</dbReference>
<dbReference type="SUPFAM" id="SSF52540">
    <property type="entry name" value="P-loop containing nucleoside triphosphate hydrolases"/>
    <property type="match status" value="1"/>
</dbReference>
<evidence type="ECO:0000256" key="2">
    <source>
        <dbReference type="ARBA" id="ARBA00022741"/>
    </source>
</evidence>
<feature type="non-terminal residue" evidence="5">
    <location>
        <position position="333"/>
    </location>
</feature>
<keyword evidence="3" id="KW-0067">ATP-binding</keyword>
<evidence type="ECO:0000259" key="4">
    <source>
        <dbReference type="SMART" id="SM00382"/>
    </source>
</evidence>
<gene>
    <name evidence="5" type="ORF">METZ01_LOCUS215921</name>
</gene>
<dbReference type="GO" id="GO:0008047">
    <property type="term" value="F:enzyme activator activity"/>
    <property type="evidence" value="ECO:0007669"/>
    <property type="project" value="TreeGrafter"/>
</dbReference>
<name>A0A382FLS7_9ZZZZ</name>
<dbReference type="PANTHER" id="PTHR13779">
    <property type="entry name" value="WERNER HELICASE-INTERACTING PROTEIN 1 FAMILY MEMBER"/>
    <property type="match status" value="1"/>
</dbReference>
<dbReference type="InterPro" id="IPR021886">
    <property type="entry name" value="MgsA_C"/>
</dbReference>
<protein>
    <recommendedName>
        <fullName evidence="4">AAA+ ATPase domain-containing protein</fullName>
    </recommendedName>
</protein>
<feature type="domain" description="AAA+ ATPase" evidence="4">
    <location>
        <begin position="25"/>
        <end position="143"/>
    </location>
</feature>
<dbReference type="GO" id="GO:0017116">
    <property type="term" value="F:single-stranded DNA helicase activity"/>
    <property type="evidence" value="ECO:0007669"/>
    <property type="project" value="TreeGrafter"/>
</dbReference>
<dbReference type="AlphaFoldDB" id="A0A382FLS7"/>
<dbReference type="InterPro" id="IPR003959">
    <property type="entry name" value="ATPase_AAA_core"/>
</dbReference>
<evidence type="ECO:0000313" key="5">
    <source>
        <dbReference type="EMBL" id="SVB63067.1"/>
    </source>
</evidence>